<feature type="domain" description="Histone deacetylase" evidence="3">
    <location>
        <begin position="26"/>
        <end position="315"/>
    </location>
</feature>
<keyword evidence="5" id="KW-1185">Reference proteome</keyword>
<dbReference type="GO" id="GO:0040029">
    <property type="term" value="P:epigenetic regulation of gene expression"/>
    <property type="evidence" value="ECO:0007669"/>
    <property type="project" value="TreeGrafter"/>
</dbReference>
<dbReference type="PANTHER" id="PTHR10625:SF10">
    <property type="entry name" value="HISTONE DEACETYLASE HDAC1"/>
    <property type="match status" value="1"/>
</dbReference>
<dbReference type="STRING" id="381306.AN478_08445"/>
<dbReference type="Pfam" id="PF00850">
    <property type="entry name" value="Hist_deacetyl"/>
    <property type="match status" value="1"/>
</dbReference>
<dbReference type="InterPro" id="IPR037138">
    <property type="entry name" value="His_deacetylse_dom_sf"/>
</dbReference>
<dbReference type="InterPro" id="IPR000286">
    <property type="entry name" value="HDACs"/>
</dbReference>
<dbReference type="GO" id="GO:0004407">
    <property type="term" value="F:histone deacetylase activity"/>
    <property type="evidence" value="ECO:0007669"/>
    <property type="project" value="TreeGrafter"/>
</dbReference>
<dbReference type="PRINTS" id="PR01270">
    <property type="entry name" value="HDASUPER"/>
</dbReference>
<feature type="region of interest" description="Disordered" evidence="2">
    <location>
        <begin position="199"/>
        <end position="226"/>
    </location>
</feature>
<dbReference type="EMBL" id="FMUN01000003">
    <property type="protein sequence ID" value="SCY17953.1"/>
    <property type="molecule type" value="Genomic_DNA"/>
</dbReference>
<proteinExistence type="inferred from homology"/>
<dbReference type="RefSeq" id="WP_231627363.1">
    <property type="nucleotide sequence ID" value="NZ_FMUN01000003.1"/>
</dbReference>
<evidence type="ECO:0000313" key="4">
    <source>
        <dbReference type="EMBL" id="SCY17953.1"/>
    </source>
</evidence>
<dbReference type="PANTHER" id="PTHR10625">
    <property type="entry name" value="HISTONE DEACETYLASE HDAC1-RELATED"/>
    <property type="match status" value="1"/>
</dbReference>
<evidence type="ECO:0000313" key="5">
    <source>
        <dbReference type="Proteomes" id="UP000183104"/>
    </source>
</evidence>
<name>A0A1G5DT27_9GAMM</name>
<accession>A0A1G5DT27</accession>
<evidence type="ECO:0000259" key="3">
    <source>
        <dbReference type="Pfam" id="PF00850"/>
    </source>
</evidence>
<gene>
    <name evidence="4" type="ORF">SAMN05661077_1457</name>
</gene>
<protein>
    <submittedName>
        <fullName evidence="4">Acetoin utilization protein AcuC</fullName>
    </submittedName>
</protein>
<dbReference type="InterPro" id="IPR023696">
    <property type="entry name" value="Ureohydrolase_dom_sf"/>
</dbReference>
<comment type="similarity">
    <text evidence="1">Belongs to the histone deacetylase family.</text>
</comment>
<dbReference type="SUPFAM" id="SSF52768">
    <property type="entry name" value="Arginase/deacetylase"/>
    <property type="match status" value="1"/>
</dbReference>
<dbReference type="AlphaFoldDB" id="A0A1G5DT27"/>
<organism evidence="4 5">
    <name type="scientific">Thiohalorhabdus denitrificans</name>
    <dbReference type="NCBI Taxonomy" id="381306"/>
    <lineage>
        <taxon>Bacteria</taxon>
        <taxon>Pseudomonadati</taxon>
        <taxon>Pseudomonadota</taxon>
        <taxon>Gammaproteobacteria</taxon>
        <taxon>Thiohalorhabdales</taxon>
        <taxon>Thiohalorhabdaceae</taxon>
        <taxon>Thiohalorhabdus</taxon>
    </lineage>
</organism>
<reference evidence="5" key="1">
    <citation type="submission" date="2016-10" db="EMBL/GenBank/DDBJ databases">
        <authorList>
            <person name="Varghese N."/>
        </authorList>
    </citation>
    <scope>NUCLEOTIDE SEQUENCE [LARGE SCALE GENOMIC DNA]</scope>
    <source>
        <strain evidence="5">HL 19</strain>
    </source>
</reference>
<evidence type="ECO:0000256" key="2">
    <source>
        <dbReference type="SAM" id="MobiDB-lite"/>
    </source>
</evidence>
<dbReference type="Proteomes" id="UP000183104">
    <property type="component" value="Unassembled WGS sequence"/>
</dbReference>
<dbReference type="InterPro" id="IPR023801">
    <property type="entry name" value="His_deacetylse_dom"/>
</dbReference>
<sequence>MSEVQNGQACMYLGATLGAYGFGGGHPFGRDRMEAFQRRAAEKGLEELVRVCSPVTAGRDLLERFHAPEYVERVRTLAERGGGYLDLGDTPAEPGIFEAGSTVVGSAVDGAERLLRGDCTAVFVPIAGLHHARRDRASGFCVFNDCGVVIETLKRDHGLQRIAYVDIDAHHGDGVFYEFEADPAVWIADIHQDGRTLFPGTGDAEERGKGAAEGTKLNLPQQPGADEGDFRTAWEEVEAHLDRARPEFIILQCGADSLAGDPLTDLAFSPATHARAAARLQERTASCRGGLLALGGGGYNRENLAEAWTEVVAALARVS</sequence>
<dbReference type="Gene3D" id="3.40.800.20">
    <property type="entry name" value="Histone deacetylase domain"/>
    <property type="match status" value="1"/>
</dbReference>
<evidence type="ECO:0000256" key="1">
    <source>
        <dbReference type="ARBA" id="ARBA00005947"/>
    </source>
</evidence>